<evidence type="ECO:0000313" key="2">
    <source>
        <dbReference type="EMBL" id="WRO22395.1"/>
    </source>
</evidence>
<dbReference type="InterPro" id="IPR011051">
    <property type="entry name" value="RmlC_Cupin_sf"/>
</dbReference>
<protein>
    <submittedName>
        <fullName evidence="2">Cupin domain-containing protein</fullName>
    </submittedName>
</protein>
<dbReference type="InterPro" id="IPR013096">
    <property type="entry name" value="Cupin_2"/>
</dbReference>
<evidence type="ECO:0000313" key="3">
    <source>
        <dbReference type="Proteomes" id="UP001329915"/>
    </source>
</evidence>
<feature type="domain" description="Cupin type-2" evidence="1">
    <location>
        <begin position="50"/>
        <end position="117"/>
    </location>
</feature>
<dbReference type="AlphaFoldDB" id="A0AAU0UQ20"/>
<reference evidence="2 3" key="1">
    <citation type="submission" date="2023-04" db="EMBL/GenBank/DDBJ databases">
        <authorList>
            <person name="Hsu D."/>
        </authorList>
    </citation>
    <scope>NUCLEOTIDE SEQUENCE [LARGE SCALE GENOMIC DNA]</scope>
    <source>
        <strain evidence="2 3">MK1</strain>
    </source>
</reference>
<dbReference type="KEGG" id="dbc:MFMK1_002224"/>
<dbReference type="SUPFAM" id="SSF51182">
    <property type="entry name" value="RmlC-like cupins"/>
    <property type="match status" value="1"/>
</dbReference>
<proteinExistence type="predicted"/>
<dbReference type="Gene3D" id="2.60.120.10">
    <property type="entry name" value="Jelly Rolls"/>
    <property type="match status" value="1"/>
</dbReference>
<dbReference type="RefSeq" id="WP_366921808.1">
    <property type="nucleotide sequence ID" value="NZ_CP121694.1"/>
</dbReference>
<dbReference type="Pfam" id="PF07883">
    <property type="entry name" value="Cupin_2"/>
    <property type="match status" value="1"/>
</dbReference>
<gene>
    <name evidence="2" type="ORF">MFMK1_002224</name>
</gene>
<dbReference type="InterPro" id="IPR014710">
    <property type="entry name" value="RmlC-like_jellyroll"/>
</dbReference>
<sequence length="136" mass="14932">MNGFLELNNIKDALLVAKRDEAVGIKIVRLTGNDTFAFYAAEIDGYKPVGAHYHTNGIEIYQIVEGQGEMYIGSPEADAHVAWRNPIVVTTGDCFTVKANQAHQLVNSRPERLIILFACPYSHISTDRIIVTGANG</sequence>
<evidence type="ECO:0000259" key="1">
    <source>
        <dbReference type="Pfam" id="PF07883"/>
    </source>
</evidence>
<accession>A0AAU0UQ20</accession>
<organism evidence="2 3">
    <name type="scientific">Metallumcola ferriviriculae</name>
    <dbReference type="NCBI Taxonomy" id="3039180"/>
    <lineage>
        <taxon>Bacteria</taxon>
        <taxon>Bacillati</taxon>
        <taxon>Bacillota</taxon>
        <taxon>Clostridia</taxon>
        <taxon>Neomoorellales</taxon>
        <taxon>Desulfitibacteraceae</taxon>
        <taxon>Metallumcola</taxon>
    </lineage>
</organism>
<dbReference type="EMBL" id="CP121694">
    <property type="protein sequence ID" value="WRO22395.1"/>
    <property type="molecule type" value="Genomic_DNA"/>
</dbReference>
<dbReference type="Proteomes" id="UP001329915">
    <property type="component" value="Chromosome"/>
</dbReference>
<keyword evidence="3" id="KW-1185">Reference proteome</keyword>
<name>A0AAU0UQ20_9FIRM</name>